<accession>A0ABT3RRP4</accession>
<protein>
    <submittedName>
        <fullName evidence="2">Lmo0937 family membrane protein</fullName>
    </submittedName>
</protein>
<proteinExistence type="predicted"/>
<dbReference type="Pfam" id="PF18919">
    <property type="entry name" value="DUF5670"/>
    <property type="match status" value="1"/>
</dbReference>
<evidence type="ECO:0000256" key="1">
    <source>
        <dbReference type="SAM" id="Phobius"/>
    </source>
</evidence>
<evidence type="ECO:0000313" key="2">
    <source>
        <dbReference type="EMBL" id="MCX2744043.1"/>
    </source>
</evidence>
<keyword evidence="1" id="KW-1133">Transmembrane helix</keyword>
<comment type="caution">
    <text evidence="2">The sequence shown here is derived from an EMBL/GenBank/DDBJ whole genome shotgun (WGS) entry which is preliminary data.</text>
</comment>
<evidence type="ECO:0000313" key="3">
    <source>
        <dbReference type="Proteomes" id="UP001209885"/>
    </source>
</evidence>
<keyword evidence="1" id="KW-0812">Transmembrane</keyword>
<feature type="transmembrane region" description="Helical" evidence="1">
    <location>
        <begin position="5"/>
        <end position="21"/>
    </location>
</feature>
<dbReference type="NCBIfam" id="NF033488">
    <property type="entry name" value="lmo0937_fam_TM"/>
    <property type="match status" value="1"/>
</dbReference>
<dbReference type="Proteomes" id="UP001209885">
    <property type="component" value="Unassembled WGS sequence"/>
</dbReference>
<keyword evidence="3" id="KW-1185">Reference proteome</keyword>
<dbReference type="RefSeq" id="WP_266056510.1">
    <property type="nucleotide sequence ID" value="NZ_JAPFQN010000005.1"/>
</dbReference>
<organism evidence="2 3">
    <name type="scientific">Mangrovivirga halotolerans</name>
    <dbReference type="NCBI Taxonomy" id="2993936"/>
    <lineage>
        <taxon>Bacteria</taxon>
        <taxon>Pseudomonadati</taxon>
        <taxon>Bacteroidota</taxon>
        <taxon>Cytophagia</taxon>
        <taxon>Cytophagales</taxon>
        <taxon>Mangrovivirgaceae</taxon>
        <taxon>Mangrovivirga</taxon>
    </lineage>
</organism>
<reference evidence="2 3" key="1">
    <citation type="submission" date="2022-11" db="EMBL/GenBank/DDBJ databases">
        <title>The characterization of three novel Bacteroidetes species and genomic analysis of their roles in tidal elemental geochemical cycles.</title>
        <authorList>
            <person name="Ma K."/>
        </authorList>
    </citation>
    <scope>NUCLEOTIDE SEQUENCE [LARGE SCALE GENOMIC DNA]</scope>
    <source>
        <strain evidence="2 3">M17</strain>
    </source>
</reference>
<feature type="transmembrane region" description="Helical" evidence="1">
    <location>
        <begin position="27"/>
        <end position="45"/>
    </location>
</feature>
<keyword evidence="1" id="KW-0472">Membrane</keyword>
<dbReference type="InterPro" id="IPR043727">
    <property type="entry name" value="Lmo0937-like"/>
</dbReference>
<name>A0ABT3RRP4_9BACT</name>
<gene>
    <name evidence="2" type="ORF">OO013_09215</name>
</gene>
<dbReference type="EMBL" id="JAPFQN010000005">
    <property type="protein sequence ID" value="MCX2744043.1"/>
    <property type="molecule type" value="Genomic_DNA"/>
</dbReference>
<sequence length="51" mass="5937">MKNLPYLIAIILLIAWTIGVLKYNAEGYIHTLLILALVTILYRLVRRKELL</sequence>